<evidence type="ECO:0000313" key="2">
    <source>
        <dbReference type="Proteomes" id="UP000694941"/>
    </source>
</evidence>
<dbReference type="GeneID" id="111089491"/>
<gene>
    <name evidence="3" type="primary">LOC111089491</name>
</gene>
<feature type="signal peptide" evidence="1">
    <location>
        <begin position="1"/>
        <end position="21"/>
    </location>
</feature>
<accession>A0ABM1TPL4</accession>
<sequence length="146" mass="15862">MLQKVLLVIAVNVITLTDVRGQLSAVSNKYHDNNGNFAYSLHTDNHRGIAYFRRGPTAGATLSSAPHPAALISRPYNNPPDAAALPPSGGHIPVNVRAPLKNVPLAFAATNIRTDTVPVYPPANRDLLYSQGYIYFKDFLPVQVPF</sequence>
<feature type="chain" id="PRO_5046687962" evidence="1">
    <location>
        <begin position="22"/>
        <end position="146"/>
    </location>
</feature>
<name>A0ABM1TPL4_LIMPO</name>
<dbReference type="RefSeq" id="XP_022257820.1">
    <property type="nucleotide sequence ID" value="XM_022402112.1"/>
</dbReference>
<keyword evidence="2" id="KW-1185">Reference proteome</keyword>
<evidence type="ECO:0000256" key="1">
    <source>
        <dbReference type="SAM" id="SignalP"/>
    </source>
</evidence>
<reference evidence="3" key="1">
    <citation type="submission" date="2025-08" db="UniProtKB">
        <authorList>
            <consortium name="RefSeq"/>
        </authorList>
    </citation>
    <scope>IDENTIFICATION</scope>
    <source>
        <tissue evidence="3">Muscle</tissue>
    </source>
</reference>
<organism evidence="2 3">
    <name type="scientific">Limulus polyphemus</name>
    <name type="common">Atlantic horseshoe crab</name>
    <dbReference type="NCBI Taxonomy" id="6850"/>
    <lineage>
        <taxon>Eukaryota</taxon>
        <taxon>Metazoa</taxon>
        <taxon>Ecdysozoa</taxon>
        <taxon>Arthropoda</taxon>
        <taxon>Chelicerata</taxon>
        <taxon>Merostomata</taxon>
        <taxon>Xiphosura</taxon>
        <taxon>Limulidae</taxon>
        <taxon>Limulus</taxon>
    </lineage>
</organism>
<keyword evidence="1" id="KW-0732">Signal</keyword>
<protein>
    <submittedName>
        <fullName evidence="3">Uncharacterized protein LOC111089491</fullName>
    </submittedName>
</protein>
<proteinExistence type="predicted"/>
<evidence type="ECO:0000313" key="3">
    <source>
        <dbReference type="RefSeq" id="XP_022257820.1"/>
    </source>
</evidence>
<dbReference type="Proteomes" id="UP000694941">
    <property type="component" value="Unplaced"/>
</dbReference>